<dbReference type="Proteomes" id="UP000729701">
    <property type="component" value="Unassembled WGS sequence"/>
</dbReference>
<keyword evidence="1" id="KW-0812">Transmembrane</keyword>
<sequence>MLPQDWIGMLGIAPIAIGINQLLNRENDGEDIQQINQNSNSTWISFLSPQTYGVASVTFANGGDNLGIYIPLFANCSSESLLVILGVFFSMVGVLCYSAYRLISVPVVADTLTCYGNYLVPFVLIGLGIMILTDSHTLENSGLTVLTLVISCLYLLILGFNSSAFKATFRVEKNY</sequence>
<feature type="transmembrane region" description="Helical" evidence="1">
    <location>
        <begin position="81"/>
        <end position="103"/>
    </location>
</feature>
<dbReference type="EMBL" id="JAHHGZ010000026">
    <property type="protein sequence ID" value="MBW4670015.1"/>
    <property type="molecule type" value="Genomic_DNA"/>
</dbReference>
<feature type="transmembrane region" description="Helical" evidence="1">
    <location>
        <begin position="115"/>
        <end position="133"/>
    </location>
</feature>
<protein>
    <submittedName>
        <fullName evidence="2">Cadmium resistance transporter</fullName>
    </submittedName>
</protein>
<evidence type="ECO:0000313" key="3">
    <source>
        <dbReference type="Proteomes" id="UP000729701"/>
    </source>
</evidence>
<feature type="transmembrane region" description="Helical" evidence="1">
    <location>
        <begin position="145"/>
        <end position="165"/>
    </location>
</feature>
<name>A0A951QSM9_9CYAN</name>
<proteinExistence type="predicted"/>
<evidence type="ECO:0000256" key="1">
    <source>
        <dbReference type="SAM" id="Phobius"/>
    </source>
</evidence>
<evidence type="ECO:0000313" key="2">
    <source>
        <dbReference type="EMBL" id="MBW4670015.1"/>
    </source>
</evidence>
<reference evidence="2" key="2">
    <citation type="journal article" date="2022" name="Microbiol. Resour. Announc.">
        <title>Metagenome Sequencing to Explore Phylogenomics of Terrestrial Cyanobacteria.</title>
        <authorList>
            <person name="Ward R.D."/>
            <person name="Stajich J.E."/>
            <person name="Johansen J.R."/>
            <person name="Huntemann M."/>
            <person name="Clum A."/>
            <person name="Foster B."/>
            <person name="Foster B."/>
            <person name="Roux S."/>
            <person name="Palaniappan K."/>
            <person name="Varghese N."/>
            <person name="Mukherjee S."/>
            <person name="Reddy T.B.K."/>
            <person name="Daum C."/>
            <person name="Copeland A."/>
            <person name="Chen I.A."/>
            <person name="Ivanova N.N."/>
            <person name="Kyrpides N.C."/>
            <person name="Shapiro N."/>
            <person name="Eloe-Fadrosh E.A."/>
            <person name="Pietrasiak N."/>
        </authorList>
    </citation>
    <scope>NUCLEOTIDE SEQUENCE</scope>
    <source>
        <strain evidence="2">GSE-NOS-MK-12-04C</strain>
    </source>
</reference>
<reference evidence="2" key="1">
    <citation type="submission" date="2021-05" db="EMBL/GenBank/DDBJ databases">
        <authorList>
            <person name="Pietrasiak N."/>
            <person name="Ward R."/>
            <person name="Stajich J.E."/>
            <person name="Kurbessoian T."/>
        </authorList>
    </citation>
    <scope>NUCLEOTIDE SEQUENCE</scope>
    <source>
        <strain evidence="2">GSE-NOS-MK-12-04C</strain>
    </source>
</reference>
<dbReference type="AlphaFoldDB" id="A0A951QSM9"/>
<gene>
    <name evidence="2" type="ORF">KME60_22045</name>
</gene>
<organism evidence="2 3">
    <name type="scientific">Cyanomargarita calcarea GSE-NOS-MK-12-04C</name>
    <dbReference type="NCBI Taxonomy" id="2839659"/>
    <lineage>
        <taxon>Bacteria</taxon>
        <taxon>Bacillati</taxon>
        <taxon>Cyanobacteriota</taxon>
        <taxon>Cyanophyceae</taxon>
        <taxon>Nostocales</taxon>
        <taxon>Cyanomargaritaceae</taxon>
        <taxon>Cyanomargarita</taxon>
    </lineage>
</organism>
<dbReference type="Pfam" id="PF03596">
    <property type="entry name" value="Cad"/>
    <property type="match status" value="1"/>
</dbReference>
<accession>A0A951QSM9</accession>
<keyword evidence="1" id="KW-1133">Transmembrane helix</keyword>
<dbReference type="InterPro" id="IPR004676">
    <property type="entry name" value="Cd-R_transporter"/>
</dbReference>
<keyword evidence="1" id="KW-0472">Membrane</keyword>
<comment type="caution">
    <text evidence="2">The sequence shown here is derived from an EMBL/GenBank/DDBJ whole genome shotgun (WGS) entry which is preliminary data.</text>
</comment>